<keyword evidence="2 3" id="KW-0802">TPR repeat</keyword>
<gene>
    <name evidence="6" type="ORF">COV01_03685</name>
</gene>
<feature type="transmembrane region" description="Helical" evidence="5">
    <location>
        <begin position="342"/>
        <end position="368"/>
    </location>
</feature>
<feature type="transmembrane region" description="Helical" evidence="5">
    <location>
        <begin position="12"/>
        <end position="32"/>
    </location>
</feature>
<evidence type="ECO:0000256" key="2">
    <source>
        <dbReference type="ARBA" id="ARBA00022803"/>
    </source>
</evidence>
<sequence>MHNQTNSRLDTAAYVVLGIVLFLAPIFFIPSLSVPFALGKASLILYGTAIALVLWMIARLKDGVFQAPKSWFYASSLLVAVVYLVSALVSGNSAASLGGQAFELGTASFIIASLVFFALVPLLAKSKEKIFYGYVALLASFIVTGLFHALRFIFGADFLSFGMFTSPSANLLGKWNDLSIFLGLISLSSLFALELATLSKKVKILSYIAFFGSLALLVVANFQSVWVALALFSLVFFVYQISFKKNSGESGRKLPALTLTALVLSVFFVFAGSNIGSIASNALGISQVEVRPSWGATLDVTTTSLSSDPVFGVGPNRFSTQWLLSKPDGINNTLFWNVDFNYGIGFVPSMIVTTGIVGGIAILIFLILYLMTVGKALVSEGSSPVSRYLVLSTLFGSLYLWVFSVMYVPSQALWILTLGMTGLFIAALHEDGKITMGSVSISERPALSFISVLLTILALIGTLSFAYYASTKSLANVYFQSGVASLQGGATLDEGEASVVKAVSLSESPVYYRVLSEIYLARLNQLFADDKISQTEAQSKFQSLLATAIQSSQRAVALDPTDYQNYLSLGRVFEAVVPLNIEGAYDNAKTAYTNALSRNPKSPEIELVLARLEVTKKDNAEARIHVEKAIAEKADYADAIFLLSQIEIADGNITKAIESVRSVATLSPNDAGVFFQLGLLYYNQKEYQNSTAALERATTLSPQYANAQYFLGLSYYQINQKDKAIAEFKKLSESNPENAEVQAILTNLEAGKSPFTNQPDSSPERRSTLPVQDSTQKDQ</sequence>
<dbReference type="PROSITE" id="PS50005">
    <property type="entry name" value="TPR"/>
    <property type="match status" value="3"/>
</dbReference>
<feature type="transmembrane region" description="Helical" evidence="5">
    <location>
        <begin position="449"/>
        <end position="469"/>
    </location>
</feature>
<comment type="caution">
    <text evidence="6">The sequence shown here is derived from an EMBL/GenBank/DDBJ whole genome shotgun (WGS) entry which is preliminary data.</text>
</comment>
<keyword evidence="1" id="KW-0677">Repeat</keyword>
<feature type="transmembrane region" description="Helical" evidence="5">
    <location>
        <begin position="38"/>
        <end position="58"/>
    </location>
</feature>
<organism evidence="6 7">
    <name type="scientific">Candidatus Taylorbacteria bacterium CG10_big_fil_rev_8_21_14_0_10_41_48</name>
    <dbReference type="NCBI Taxonomy" id="1975024"/>
    <lineage>
        <taxon>Bacteria</taxon>
        <taxon>Candidatus Tayloriibacteriota</taxon>
    </lineage>
</organism>
<dbReference type="AlphaFoldDB" id="A0A2M8LBE9"/>
<keyword evidence="5" id="KW-1133">Transmembrane helix</keyword>
<feature type="transmembrane region" description="Helical" evidence="5">
    <location>
        <begin position="204"/>
        <end position="220"/>
    </location>
</feature>
<name>A0A2M8LBE9_9BACT</name>
<feature type="transmembrane region" description="Helical" evidence="5">
    <location>
        <begin position="70"/>
        <end position="89"/>
    </location>
</feature>
<feature type="transmembrane region" description="Helical" evidence="5">
    <location>
        <begin position="226"/>
        <end position="242"/>
    </location>
</feature>
<reference evidence="7" key="1">
    <citation type="submission" date="2017-09" db="EMBL/GenBank/DDBJ databases">
        <title>Depth-based differentiation of microbial function through sediment-hosted aquifers and enrichment of novel symbionts in the deep terrestrial subsurface.</title>
        <authorList>
            <person name="Probst A.J."/>
            <person name="Ladd B."/>
            <person name="Jarett J.K."/>
            <person name="Geller-Mcgrath D.E."/>
            <person name="Sieber C.M.K."/>
            <person name="Emerson J.B."/>
            <person name="Anantharaman K."/>
            <person name="Thomas B.C."/>
            <person name="Malmstrom R."/>
            <person name="Stieglmeier M."/>
            <person name="Klingl A."/>
            <person name="Woyke T."/>
            <person name="Ryan C.M."/>
            <person name="Banfield J.F."/>
        </authorList>
    </citation>
    <scope>NUCLEOTIDE SEQUENCE [LARGE SCALE GENOMIC DNA]</scope>
</reference>
<feature type="repeat" description="TPR" evidence="3">
    <location>
        <begin position="705"/>
        <end position="738"/>
    </location>
</feature>
<dbReference type="Pfam" id="PF14559">
    <property type="entry name" value="TPR_19"/>
    <property type="match status" value="2"/>
</dbReference>
<keyword evidence="5" id="KW-0812">Transmembrane</keyword>
<feature type="transmembrane region" description="Helical" evidence="5">
    <location>
        <begin position="254"/>
        <end position="273"/>
    </location>
</feature>
<feature type="transmembrane region" description="Helical" evidence="5">
    <location>
        <begin position="412"/>
        <end position="428"/>
    </location>
</feature>
<dbReference type="SUPFAM" id="SSF48452">
    <property type="entry name" value="TPR-like"/>
    <property type="match status" value="1"/>
</dbReference>
<dbReference type="PANTHER" id="PTHR44186">
    <property type="match status" value="1"/>
</dbReference>
<dbReference type="InterPro" id="IPR011990">
    <property type="entry name" value="TPR-like_helical_dom_sf"/>
</dbReference>
<dbReference type="EMBL" id="PFEQ01000014">
    <property type="protein sequence ID" value="PJE73915.1"/>
    <property type="molecule type" value="Genomic_DNA"/>
</dbReference>
<feature type="transmembrane region" description="Helical" evidence="5">
    <location>
        <begin position="131"/>
        <end position="154"/>
    </location>
</feature>
<dbReference type="Proteomes" id="UP000228700">
    <property type="component" value="Unassembled WGS sequence"/>
</dbReference>
<evidence type="ECO:0000256" key="4">
    <source>
        <dbReference type="SAM" id="MobiDB-lite"/>
    </source>
</evidence>
<dbReference type="InterPro" id="IPR019734">
    <property type="entry name" value="TPR_rpt"/>
</dbReference>
<evidence type="ECO:0000256" key="3">
    <source>
        <dbReference type="PROSITE-ProRule" id="PRU00339"/>
    </source>
</evidence>
<protein>
    <submittedName>
        <fullName evidence="6">Uncharacterized protein</fullName>
    </submittedName>
</protein>
<feature type="transmembrane region" description="Helical" evidence="5">
    <location>
        <begin position="388"/>
        <end position="406"/>
    </location>
</feature>
<feature type="repeat" description="TPR" evidence="3">
    <location>
        <begin position="671"/>
        <end position="704"/>
    </location>
</feature>
<dbReference type="Gene3D" id="1.25.40.10">
    <property type="entry name" value="Tetratricopeptide repeat domain"/>
    <property type="match status" value="1"/>
</dbReference>
<feature type="transmembrane region" description="Helical" evidence="5">
    <location>
        <begin position="178"/>
        <end position="197"/>
    </location>
</feature>
<dbReference type="SMART" id="SM00028">
    <property type="entry name" value="TPR"/>
    <property type="match status" value="4"/>
</dbReference>
<evidence type="ECO:0000256" key="1">
    <source>
        <dbReference type="ARBA" id="ARBA00022737"/>
    </source>
</evidence>
<feature type="transmembrane region" description="Helical" evidence="5">
    <location>
        <begin position="101"/>
        <end position="124"/>
    </location>
</feature>
<dbReference type="PANTHER" id="PTHR44186:SF1">
    <property type="entry name" value="BARDET-BIEDL SYNDROME 4 PROTEIN"/>
    <property type="match status" value="1"/>
</dbReference>
<accession>A0A2M8LBE9</accession>
<evidence type="ECO:0000313" key="7">
    <source>
        <dbReference type="Proteomes" id="UP000228700"/>
    </source>
</evidence>
<feature type="repeat" description="TPR" evidence="3">
    <location>
        <begin position="637"/>
        <end position="670"/>
    </location>
</feature>
<feature type="compositionally biased region" description="Polar residues" evidence="4">
    <location>
        <begin position="769"/>
        <end position="779"/>
    </location>
</feature>
<evidence type="ECO:0000256" key="5">
    <source>
        <dbReference type="SAM" id="Phobius"/>
    </source>
</evidence>
<evidence type="ECO:0000313" key="6">
    <source>
        <dbReference type="EMBL" id="PJE73915.1"/>
    </source>
</evidence>
<feature type="region of interest" description="Disordered" evidence="4">
    <location>
        <begin position="747"/>
        <end position="779"/>
    </location>
</feature>
<keyword evidence="5" id="KW-0472">Membrane</keyword>
<proteinExistence type="predicted"/>